<evidence type="ECO:0000256" key="8">
    <source>
        <dbReference type="SAM" id="Coils"/>
    </source>
</evidence>
<evidence type="ECO:0000256" key="2">
    <source>
        <dbReference type="ARBA" id="ARBA00004177"/>
    </source>
</evidence>
<feature type="compositionally biased region" description="Basic and acidic residues" evidence="9">
    <location>
        <begin position="14"/>
        <end position="25"/>
    </location>
</feature>
<evidence type="ECO:0000259" key="10">
    <source>
        <dbReference type="Pfam" id="PF10241"/>
    </source>
</evidence>
<dbReference type="GeneID" id="66116991"/>
<comment type="caution">
    <text evidence="11">The sequence shown here is derived from an EMBL/GenBank/DDBJ whole genome shotgun (WGS) entry which is preliminary data.</text>
</comment>
<proteinExistence type="inferred from homology"/>
<accession>A0A9P7V4V0</accession>
<dbReference type="GO" id="GO:0005768">
    <property type="term" value="C:endosome"/>
    <property type="evidence" value="ECO:0007669"/>
    <property type="project" value="UniProtKB-SubCell"/>
</dbReference>
<evidence type="ECO:0000256" key="3">
    <source>
        <dbReference type="ARBA" id="ARBA00005913"/>
    </source>
</evidence>
<evidence type="ECO:0000256" key="5">
    <source>
        <dbReference type="ARBA" id="ARBA00022448"/>
    </source>
</evidence>
<evidence type="ECO:0000256" key="6">
    <source>
        <dbReference type="ARBA" id="ARBA00022753"/>
    </source>
</evidence>
<reference evidence="11" key="1">
    <citation type="submission" date="2021-03" db="EMBL/GenBank/DDBJ databases">
        <authorList>
            <person name="Palmer J.M."/>
        </authorList>
    </citation>
    <scope>NUCLEOTIDE SEQUENCE</scope>
    <source>
        <strain evidence="11">ARV_011</strain>
    </source>
</reference>
<evidence type="ECO:0000313" key="11">
    <source>
        <dbReference type="EMBL" id="KAG7191279.1"/>
    </source>
</evidence>
<dbReference type="Proteomes" id="UP000790833">
    <property type="component" value="Unassembled WGS sequence"/>
</dbReference>
<dbReference type="RefSeq" id="XP_043046834.1">
    <property type="nucleotide sequence ID" value="XM_043194320.1"/>
</dbReference>
<dbReference type="InterPro" id="IPR019371">
    <property type="entry name" value="KxDL_dom"/>
</dbReference>
<dbReference type="AlphaFoldDB" id="A0A9P7V4V0"/>
<feature type="compositionally biased region" description="Acidic residues" evidence="9">
    <location>
        <begin position="30"/>
        <end position="44"/>
    </location>
</feature>
<evidence type="ECO:0000313" key="12">
    <source>
        <dbReference type="Proteomes" id="UP000790833"/>
    </source>
</evidence>
<dbReference type="GO" id="GO:0031083">
    <property type="term" value="C:BLOC-1 complex"/>
    <property type="evidence" value="ECO:0007669"/>
    <property type="project" value="TreeGrafter"/>
</dbReference>
<feature type="region of interest" description="Disordered" evidence="9">
    <location>
        <begin position="1"/>
        <end position="47"/>
    </location>
</feature>
<protein>
    <recommendedName>
        <fullName evidence="4">Biogenesis of lysosome-related organelles complex 1 subunit KXD1</fullName>
    </recommendedName>
    <alternativeName>
        <fullName evidence="7">KxDL homolog</fullName>
    </alternativeName>
</protein>
<evidence type="ECO:0000256" key="9">
    <source>
        <dbReference type="SAM" id="MobiDB-lite"/>
    </source>
</evidence>
<dbReference type="GO" id="GO:0007032">
    <property type="term" value="P:endosome organization"/>
    <property type="evidence" value="ECO:0007669"/>
    <property type="project" value="TreeGrafter"/>
</dbReference>
<evidence type="ECO:0000256" key="7">
    <source>
        <dbReference type="ARBA" id="ARBA00029808"/>
    </source>
</evidence>
<dbReference type="InterPro" id="IPR051390">
    <property type="entry name" value="BLOC-1_subunit_KXD1"/>
</dbReference>
<comment type="function">
    <text evidence="1">Component of the biogenesis of lysosome-related organelles complex-1 (BLOC-1) involved in endosomal cargo sorting.</text>
</comment>
<keyword evidence="12" id="KW-1185">Reference proteome</keyword>
<dbReference type="PANTHER" id="PTHR37787:SF1">
    <property type="entry name" value="BIOGENESIS OF LYSOSOME-RELATED ORGANELLES COMPLEX 1 SUBUNIT KXD1"/>
    <property type="match status" value="1"/>
</dbReference>
<organism evidence="11 12">
    <name type="scientific">Scheffersomyces spartinae</name>
    <dbReference type="NCBI Taxonomy" id="45513"/>
    <lineage>
        <taxon>Eukaryota</taxon>
        <taxon>Fungi</taxon>
        <taxon>Dikarya</taxon>
        <taxon>Ascomycota</taxon>
        <taxon>Saccharomycotina</taxon>
        <taxon>Pichiomycetes</taxon>
        <taxon>Debaryomycetaceae</taxon>
        <taxon>Scheffersomyces</taxon>
    </lineage>
</organism>
<dbReference type="EMBL" id="JAHMUF010000037">
    <property type="protein sequence ID" value="KAG7191279.1"/>
    <property type="molecule type" value="Genomic_DNA"/>
</dbReference>
<dbReference type="PANTHER" id="PTHR37787">
    <property type="entry name" value="BIOGENESIS OF LYSOSOME-RELATED ORGANELLES COMPLEX 1 SUBUNIT KXD1"/>
    <property type="match status" value="1"/>
</dbReference>
<gene>
    <name evidence="11" type="ORF">KQ657_003617</name>
</gene>
<feature type="domain" description="KxDL" evidence="10">
    <location>
        <begin position="73"/>
        <end position="154"/>
    </location>
</feature>
<dbReference type="GO" id="GO:0032880">
    <property type="term" value="P:regulation of protein localization"/>
    <property type="evidence" value="ECO:0007669"/>
    <property type="project" value="TreeGrafter"/>
</dbReference>
<sequence length="166" mass="18724">MSKTTNAVDGAGTVDHDTQEDHGDTSGDVNVDDANSENGDDSDYDYSTLSDNDVGLLQHASHHYQGRYLAETLTATLESVELDKSLALEAQISGQLNSKNQELVSKKLQLIERLETLQQQYKKYFKPTNDNSLSVVNQIRNDLKLLEQRVHELKHGKSSMKRFWKE</sequence>
<comment type="similarity">
    <text evidence="3">Belongs to the KXD1 family.</text>
</comment>
<keyword evidence="6" id="KW-0967">Endosome</keyword>
<dbReference type="OrthoDB" id="4089816at2759"/>
<feature type="coiled-coil region" evidence="8">
    <location>
        <begin position="100"/>
        <end position="156"/>
    </location>
</feature>
<keyword evidence="5" id="KW-0813">Transport</keyword>
<comment type="subcellular location">
    <subcellularLocation>
        <location evidence="2">Endosome</location>
    </subcellularLocation>
</comment>
<dbReference type="Pfam" id="PF10241">
    <property type="entry name" value="KxDL"/>
    <property type="match status" value="1"/>
</dbReference>
<name>A0A9P7V4V0_9ASCO</name>
<evidence type="ECO:0000256" key="4">
    <source>
        <dbReference type="ARBA" id="ARBA00016207"/>
    </source>
</evidence>
<evidence type="ECO:0000256" key="1">
    <source>
        <dbReference type="ARBA" id="ARBA00002069"/>
    </source>
</evidence>
<keyword evidence="8" id="KW-0175">Coiled coil</keyword>